<accession>A0A061AAM9</accession>
<protein>
    <submittedName>
        <fullName evidence="1">Winged helix-turn-helix DNA-binding domain-containing protein</fullName>
    </submittedName>
</protein>
<dbReference type="RefSeq" id="WP_115734969.1">
    <property type="nucleotide sequence ID" value="NZ_FUZK01000001.1"/>
</dbReference>
<dbReference type="GO" id="GO:0003677">
    <property type="term" value="F:DNA binding"/>
    <property type="evidence" value="ECO:0007669"/>
    <property type="project" value="UniProtKB-KW"/>
</dbReference>
<dbReference type="STRING" id="35623.Aocu_08820"/>
<reference evidence="2" key="1">
    <citation type="submission" date="2014-05" db="EMBL/GenBank/DDBJ databases">
        <authorList>
            <person name="Kube M."/>
        </authorList>
    </citation>
    <scope>NUCLEOTIDE SEQUENCE [LARGE SCALE GENOMIC DNA]</scope>
</reference>
<evidence type="ECO:0000313" key="2">
    <source>
        <dbReference type="Proteomes" id="UP000032434"/>
    </source>
</evidence>
<evidence type="ECO:0000313" key="1">
    <source>
        <dbReference type="EMBL" id="CDR30955.1"/>
    </source>
</evidence>
<proteinExistence type="predicted"/>
<dbReference type="InterPro" id="IPR036388">
    <property type="entry name" value="WH-like_DNA-bd_sf"/>
</dbReference>
<keyword evidence="1" id="KW-0238">DNA-binding</keyword>
<name>A0A061AAM9_9MOLU</name>
<dbReference type="PATRIC" id="fig|35623.3.peg.882"/>
<dbReference type="InterPro" id="IPR036390">
    <property type="entry name" value="WH_DNA-bd_sf"/>
</dbReference>
<dbReference type="AlphaFoldDB" id="A0A061AAM9"/>
<gene>
    <name evidence="1" type="ORF">Aocu_08820</name>
</gene>
<sequence length="68" mass="8058">MDKKIRLLEIELQTIKNLEKEPFLTLPELSVKIKKSLRQTSRIIHNLKEKNIIERVGSRKTGYWGIIK</sequence>
<organism evidence="1 2">
    <name type="scientific">Acholeplasma oculi</name>
    <dbReference type="NCBI Taxonomy" id="35623"/>
    <lineage>
        <taxon>Bacteria</taxon>
        <taxon>Bacillati</taxon>
        <taxon>Mycoplasmatota</taxon>
        <taxon>Mollicutes</taxon>
        <taxon>Acholeplasmatales</taxon>
        <taxon>Acholeplasmataceae</taxon>
        <taxon>Acholeplasma</taxon>
    </lineage>
</organism>
<dbReference type="Gene3D" id="1.10.10.10">
    <property type="entry name" value="Winged helix-like DNA-binding domain superfamily/Winged helix DNA-binding domain"/>
    <property type="match status" value="1"/>
</dbReference>
<dbReference type="Proteomes" id="UP000032434">
    <property type="component" value="Chromosome 1"/>
</dbReference>
<keyword evidence="2" id="KW-1185">Reference proteome</keyword>
<dbReference type="EMBL" id="LK028559">
    <property type="protein sequence ID" value="CDR30955.1"/>
    <property type="molecule type" value="Genomic_DNA"/>
</dbReference>
<dbReference type="SUPFAM" id="SSF46785">
    <property type="entry name" value="Winged helix' DNA-binding domain"/>
    <property type="match status" value="1"/>
</dbReference>
<dbReference type="InParanoid" id="A0A061AAM9"/>
<dbReference type="HOGENOM" id="CLU_2766375_0_0_14"/>
<dbReference type="KEGG" id="aoc:Aocu_08820"/>